<proteinExistence type="predicted"/>
<gene>
    <name evidence="1" type="ORF">CCACVL1_04496</name>
</gene>
<comment type="caution">
    <text evidence="1">The sequence shown here is derived from an EMBL/GenBank/DDBJ whole genome shotgun (WGS) entry which is preliminary data.</text>
</comment>
<reference evidence="1 2" key="1">
    <citation type="submission" date="2013-09" db="EMBL/GenBank/DDBJ databases">
        <title>Corchorus capsularis genome sequencing.</title>
        <authorList>
            <person name="Alam M."/>
            <person name="Haque M.S."/>
            <person name="Islam M.S."/>
            <person name="Emdad E.M."/>
            <person name="Islam M.M."/>
            <person name="Ahmed B."/>
            <person name="Halim A."/>
            <person name="Hossen Q.M.M."/>
            <person name="Hossain M.Z."/>
            <person name="Ahmed R."/>
            <person name="Khan M.M."/>
            <person name="Islam R."/>
            <person name="Rashid M.M."/>
            <person name="Khan S.A."/>
            <person name="Rahman M.S."/>
            <person name="Alam M."/>
        </authorList>
    </citation>
    <scope>NUCLEOTIDE SEQUENCE [LARGE SCALE GENOMIC DNA]</scope>
    <source>
        <strain evidence="2">cv. CVL-1</strain>
        <tissue evidence="1">Whole seedling</tissue>
    </source>
</reference>
<dbReference type="Gramene" id="OMO97664">
    <property type="protein sequence ID" value="OMO97664"/>
    <property type="gene ID" value="CCACVL1_04496"/>
</dbReference>
<evidence type="ECO:0000313" key="1">
    <source>
        <dbReference type="EMBL" id="OMO97664.1"/>
    </source>
</evidence>
<evidence type="ECO:0000313" key="2">
    <source>
        <dbReference type="Proteomes" id="UP000188268"/>
    </source>
</evidence>
<organism evidence="1 2">
    <name type="scientific">Corchorus capsularis</name>
    <name type="common">Jute</name>
    <dbReference type="NCBI Taxonomy" id="210143"/>
    <lineage>
        <taxon>Eukaryota</taxon>
        <taxon>Viridiplantae</taxon>
        <taxon>Streptophyta</taxon>
        <taxon>Embryophyta</taxon>
        <taxon>Tracheophyta</taxon>
        <taxon>Spermatophyta</taxon>
        <taxon>Magnoliopsida</taxon>
        <taxon>eudicotyledons</taxon>
        <taxon>Gunneridae</taxon>
        <taxon>Pentapetalae</taxon>
        <taxon>rosids</taxon>
        <taxon>malvids</taxon>
        <taxon>Malvales</taxon>
        <taxon>Malvaceae</taxon>
        <taxon>Grewioideae</taxon>
        <taxon>Apeibeae</taxon>
        <taxon>Corchorus</taxon>
    </lineage>
</organism>
<name>A0A1R3JS88_COCAP</name>
<dbReference type="Proteomes" id="UP000188268">
    <property type="component" value="Unassembled WGS sequence"/>
</dbReference>
<dbReference type="AlphaFoldDB" id="A0A1R3JS88"/>
<accession>A0A1R3JS88</accession>
<dbReference type="EMBL" id="AWWV01007197">
    <property type="protein sequence ID" value="OMO97664.1"/>
    <property type="molecule type" value="Genomic_DNA"/>
</dbReference>
<protein>
    <submittedName>
        <fullName evidence="1">Uncharacterized protein</fullName>
    </submittedName>
</protein>
<feature type="non-terminal residue" evidence="1">
    <location>
        <position position="1"/>
    </location>
</feature>
<keyword evidence="2" id="KW-1185">Reference proteome</keyword>
<dbReference type="OMA" id="INPPQDI"/>
<sequence length="53" mass="5863">DILLRNPRLRRSAPLARRKKETEASLKDACSRFAAVGSVKLASKTTFKNDAFG</sequence>